<proteinExistence type="predicted"/>
<dbReference type="GO" id="GO:0003677">
    <property type="term" value="F:DNA binding"/>
    <property type="evidence" value="ECO:0007669"/>
    <property type="project" value="UniProtKB-KW"/>
</dbReference>
<dbReference type="SMART" id="SM00421">
    <property type="entry name" value="HTH_LUXR"/>
    <property type="match status" value="1"/>
</dbReference>
<comment type="caution">
    <text evidence="2">The sequence shown here is derived from an EMBL/GenBank/DDBJ whole genome shotgun (WGS) entry which is preliminary data.</text>
</comment>
<dbReference type="NCBIfam" id="TIGR00721">
    <property type="entry name" value="tfx"/>
    <property type="match status" value="1"/>
</dbReference>
<dbReference type="GO" id="GO:0006352">
    <property type="term" value="P:DNA-templated transcription initiation"/>
    <property type="evidence" value="ECO:0007669"/>
    <property type="project" value="InterPro"/>
</dbReference>
<dbReference type="AlphaFoldDB" id="A0A7J3XWZ0"/>
<dbReference type="Pfam" id="PF04545">
    <property type="entry name" value="Sigma70_r4"/>
    <property type="match status" value="1"/>
</dbReference>
<dbReference type="InterPro" id="IPR007630">
    <property type="entry name" value="RNA_pol_sigma70_r4"/>
</dbReference>
<keyword evidence="2" id="KW-0238">DNA-binding</keyword>
<dbReference type="Pfam" id="PF14601">
    <property type="entry name" value="TFX_C"/>
    <property type="match status" value="1"/>
</dbReference>
<dbReference type="InterPro" id="IPR000792">
    <property type="entry name" value="Tscrpt_reg_LuxR_C"/>
</dbReference>
<dbReference type="InterPro" id="IPR004645">
    <property type="entry name" value="Tfx_DNA-bd_arc"/>
</dbReference>
<feature type="domain" description="HTH luxR-type" evidence="1">
    <location>
        <begin position="4"/>
        <end position="61"/>
    </location>
</feature>
<evidence type="ECO:0000313" key="2">
    <source>
        <dbReference type="EMBL" id="HHP67217.1"/>
    </source>
</evidence>
<organism evidence="2">
    <name type="scientific">Thermogladius calderae</name>
    <dbReference type="NCBI Taxonomy" id="1200300"/>
    <lineage>
        <taxon>Archaea</taxon>
        <taxon>Thermoproteota</taxon>
        <taxon>Thermoprotei</taxon>
        <taxon>Desulfurococcales</taxon>
        <taxon>Desulfurococcaceae</taxon>
        <taxon>Thermogladius</taxon>
    </lineage>
</organism>
<evidence type="ECO:0000259" key="1">
    <source>
        <dbReference type="SMART" id="SM00421"/>
    </source>
</evidence>
<dbReference type="InterPro" id="IPR036657">
    <property type="entry name" value="Tfx_DNA-bd_sf_arc"/>
</dbReference>
<protein>
    <submittedName>
        <fullName evidence="2">Tfx family DNA-binding protein</fullName>
    </submittedName>
</protein>
<dbReference type="InterPro" id="IPR029291">
    <property type="entry name" value="Tfx_C"/>
</dbReference>
<dbReference type="GO" id="GO:0003700">
    <property type="term" value="F:DNA-binding transcription factor activity"/>
    <property type="evidence" value="ECO:0007669"/>
    <property type="project" value="InterPro"/>
</dbReference>
<gene>
    <name evidence="2" type="ORF">ENM60_00220</name>
</gene>
<dbReference type="EMBL" id="DRYK01000008">
    <property type="protein sequence ID" value="HHP67217.1"/>
    <property type="molecule type" value="Genomic_DNA"/>
</dbReference>
<accession>A0A7J3XWZ0</accession>
<reference evidence="2" key="1">
    <citation type="journal article" date="2020" name="mSystems">
        <title>Genome- and Community-Level Interaction Insights into Carbon Utilization and Element Cycling Functions of Hydrothermarchaeota in Hydrothermal Sediment.</title>
        <authorList>
            <person name="Zhou Z."/>
            <person name="Liu Y."/>
            <person name="Xu W."/>
            <person name="Pan J."/>
            <person name="Luo Z.H."/>
            <person name="Li M."/>
        </authorList>
    </citation>
    <scope>NUCLEOTIDE SEQUENCE [LARGE SCALE GENOMIC DNA]</scope>
    <source>
        <strain evidence="2">SpSt-110</strain>
    </source>
</reference>
<dbReference type="SUPFAM" id="SSF89915">
    <property type="entry name" value="DNA-binding protein Tfx"/>
    <property type="match status" value="1"/>
</dbReference>
<sequence>MGKYGFLTEKQFEVLKLRLQGLTQAEVASRLGMSRSAVAIAEKRAFRKIKLSEDTLRVYRELKAVRILVFDEGTRLVDIPGVIMSEADRLGLKVRASFDYIFGLIRFKAGGGYPRLRKRIRVFLMRDGGVDVEGLE</sequence>
<name>A0A7J3XWZ0_9CREN</name>
<dbReference type="Gene3D" id="3.30.1190.10">
    <property type="entry name" value="DNA-binding protein Tfx superfamily, archaea"/>
    <property type="match status" value="1"/>
</dbReference>